<dbReference type="GO" id="GO:0010997">
    <property type="term" value="F:anaphase-promoting complex binding"/>
    <property type="evidence" value="ECO:0007669"/>
    <property type="project" value="InterPro"/>
</dbReference>
<feature type="compositionally biased region" description="Low complexity" evidence="8">
    <location>
        <begin position="117"/>
        <end position="126"/>
    </location>
</feature>
<dbReference type="InterPro" id="IPR001680">
    <property type="entry name" value="WD40_rpt"/>
</dbReference>
<evidence type="ECO:0000256" key="6">
    <source>
        <dbReference type="ARBA" id="ARBA00023306"/>
    </source>
</evidence>
<gene>
    <name evidence="10" type="ORF">SYNPS1DRAFT_14557</name>
</gene>
<feature type="domain" description="CDC20/Fizzy WD40" evidence="9">
    <location>
        <begin position="140"/>
        <end position="430"/>
    </location>
</feature>
<dbReference type="FunFam" id="2.130.10.10:FF:000098">
    <property type="entry name" value="WD repeat-containing protein slp1"/>
    <property type="match status" value="1"/>
</dbReference>
<evidence type="ECO:0000259" key="9">
    <source>
        <dbReference type="Pfam" id="PF24807"/>
    </source>
</evidence>
<dbReference type="InterPro" id="IPR036322">
    <property type="entry name" value="WD40_repeat_dom_sf"/>
</dbReference>
<keyword evidence="4" id="KW-0677">Repeat</keyword>
<sequence>MNLPASQFNIALKEQQLHRQRLEYKDHPSLDTATTATATVDDDGGGDEEAVRRGGAGDPNSSAVHHSHNNTACDDSYAEEIARAYGVSLDQRILAFGAEPPMQERDDIQARYDDSTRASTSSAHTAQQRRHIPTAAERKLDAPGIIDDYYLNLLDWSLHDIVAVGLDRAVYLWNSNNGTVEQLFEAEEGDSVASVRFSNDGDFLAIGLNEGDIQLYDVIAGKRMRSMQGHPTRVTSLAWSGHTLSSGCRDGNIWHNDVRLAQHRTAELRNHTSDVCGLAWRHDSQVLASGGNDNLVNLWDARSWSAPHYTKSTHTAAVKALSWCPWQTNLLATGGGTNDRNIHIWNSNNGALLSTIPTGSQVSGVFWSHHGKELLSTHGHPGNQLTIWTYPALTRVIDIPAHETRVLYSTLSPDGQMLATAAADETLKIWRIFEPKSKSAKVKLPGDKKSKNYKGIRVR</sequence>
<evidence type="ECO:0000256" key="3">
    <source>
        <dbReference type="ARBA" id="ARBA00022618"/>
    </source>
</evidence>
<dbReference type="InterPro" id="IPR056150">
    <property type="entry name" value="WD40_CDC20-Fz"/>
</dbReference>
<name>A0A4P9Z3S1_9FUNG</name>
<dbReference type="PANTHER" id="PTHR19918">
    <property type="entry name" value="CELL DIVISION CYCLE 20 CDC20 FIZZY -RELATED"/>
    <property type="match status" value="1"/>
</dbReference>
<proteinExistence type="inferred from homology"/>
<evidence type="ECO:0000256" key="7">
    <source>
        <dbReference type="PROSITE-ProRule" id="PRU00221"/>
    </source>
</evidence>
<feature type="region of interest" description="Disordered" evidence="8">
    <location>
        <begin position="112"/>
        <end position="135"/>
    </location>
</feature>
<keyword evidence="11" id="KW-1185">Reference proteome</keyword>
<dbReference type="OrthoDB" id="10263272at2759"/>
<keyword evidence="2 7" id="KW-0853">WD repeat</keyword>
<evidence type="ECO:0000256" key="2">
    <source>
        <dbReference type="ARBA" id="ARBA00022574"/>
    </source>
</evidence>
<dbReference type="InterPro" id="IPR015943">
    <property type="entry name" value="WD40/YVTN_repeat-like_dom_sf"/>
</dbReference>
<evidence type="ECO:0000313" key="10">
    <source>
        <dbReference type="EMBL" id="RKP26180.1"/>
    </source>
</evidence>
<evidence type="ECO:0000256" key="4">
    <source>
        <dbReference type="ARBA" id="ARBA00022737"/>
    </source>
</evidence>
<dbReference type="GO" id="GO:0005680">
    <property type="term" value="C:anaphase-promoting complex"/>
    <property type="evidence" value="ECO:0007669"/>
    <property type="project" value="TreeGrafter"/>
</dbReference>
<protein>
    <submittedName>
        <fullName evidence="10">WD40-repeat-containing domain protein</fullName>
    </submittedName>
</protein>
<feature type="repeat" description="WD" evidence="7">
    <location>
        <begin position="268"/>
        <end position="303"/>
    </location>
</feature>
<feature type="repeat" description="WD" evidence="7">
    <location>
        <begin position="399"/>
        <end position="432"/>
    </location>
</feature>
<dbReference type="GO" id="GO:1905786">
    <property type="term" value="P:positive regulation of anaphase-promoting complex-dependent catabolic process"/>
    <property type="evidence" value="ECO:0007669"/>
    <property type="project" value="TreeGrafter"/>
</dbReference>
<keyword evidence="6" id="KW-0131">Cell cycle</keyword>
<evidence type="ECO:0000256" key="8">
    <source>
        <dbReference type="SAM" id="MobiDB-lite"/>
    </source>
</evidence>
<evidence type="ECO:0000313" key="11">
    <source>
        <dbReference type="Proteomes" id="UP000278143"/>
    </source>
</evidence>
<dbReference type="InterPro" id="IPR033010">
    <property type="entry name" value="Cdc20/Fizzy"/>
</dbReference>
<dbReference type="PROSITE" id="PS50294">
    <property type="entry name" value="WD_REPEATS_REGION"/>
    <property type="match status" value="2"/>
</dbReference>
<dbReference type="InterPro" id="IPR019775">
    <property type="entry name" value="WD40_repeat_CS"/>
</dbReference>
<dbReference type="Pfam" id="PF24807">
    <property type="entry name" value="WD40_CDC20-Fz"/>
    <property type="match status" value="1"/>
</dbReference>
<dbReference type="Gene3D" id="2.130.10.10">
    <property type="entry name" value="YVTN repeat-like/Quinoprotein amine dehydrogenase"/>
    <property type="match status" value="1"/>
</dbReference>
<feature type="region of interest" description="Disordered" evidence="8">
    <location>
        <begin position="36"/>
        <end position="71"/>
    </location>
</feature>
<dbReference type="GO" id="GO:0051301">
    <property type="term" value="P:cell division"/>
    <property type="evidence" value="ECO:0007669"/>
    <property type="project" value="UniProtKB-KW"/>
</dbReference>
<accession>A0A4P9Z3S1</accession>
<keyword evidence="5" id="KW-0498">Mitosis</keyword>
<dbReference type="Proteomes" id="UP000278143">
    <property type="component" value="Unassembled WGS sequence"/>
</dbReference>
<keyword evidence="3" id="KW-0132">Cell division</keyword>
<dbReference type="PROSITE" id="PS50082">
    <property type="entry name" value="WD_REPEATS_2"/>
    <property type="match status" value="2"/>
</dbReference>
<dbReference type="PANTHER" id="PTHR19918:SF8">
    <property type="entry name" value="FI02843P"/>
    <property type="match status" value="1"/>
</dbReference>
<dbReference type="PROSITE" id="PS00678">
    <property type="entry name" value="WD_REPEATS_1"/>
    <property type="match status" value="1"/>
</dbReference>
<dbReference type="GO" id="GO:0031145">
    <property type="term" value="P:anaphase-promoting complex-dependent catabolic process"/>
    <property type="evidence" value="ECO:0007669"/>
    <property type="project" value="TreeGrafter"/>
</dbReference>
<dbReference type="GO" id="GO:1990757">
    <property type="term" value="F:ubiquitin ligase activator activity"/>
    <property type="evidence" value="ECO:0007669"/>
    <property type="project" value="TreeGrafter"/>
</dbReference>
<reference evidence="11" key="1">
    <citation type="journal article" date="2018" name="Nat. Microbiol.">
        <title>Leveraging single-cell genomics to expand the fungal tree of life.</title>
        <authorList>
            <person name="Ahrendt S.R."/>
            <person name="Quandt C.A."/>
            <person name="Ciobanu D."/>
            <person name="Clum A."/>
            <person name="Salamov A."/>
            <person name="Andreopoulos B."/>
            <person name="Cheng J.F."/>
            <person name="Woyke T."/>
            <person name="Pelin A."/>
            <person name="Henrissat B."/>
            <person name="Reynolds N.K."/>
            <person name="Benny G.L."/>
            <person name="Smith M.E."/>
            <person name="James T.Y."/>
            <person name="Grigoriev I.V."/>
        </authorList>
    </citation>
    <scope>NUCLEOTIDE SEQUENCE [LARGE SCALE GENOMIC DNA]</scope>
    <source>
        <strain evidence="11">Benny S71-1</strain>
    </source>
</reference>
<comment type="similarity">
    <text evidence="1">Belongs to the WD repeat CDC20/Fizzy family.</text>
</comment>
<dbReference type="EMBL" id="KZ989493">
    <property type="protein sequence ID" value="RKP26180.1"/>
    <property type="molecule type" value="Genomic_DNA"/>
</dbReference>
<evidence type="ECO:0000256" key="5">
    <source>
        <dbReference type="ARBA" id="ARBA00022776"/>
    </source>
</evidence>
<dbReference type="AlphaFoldDB" id="A0A4P9Z3S1"/>
<dbReference type="SMART" id="SM00320">
    <property type="entry name" value="WD40"/>
    <property type="match status" value="6"/>
</dbReference>
<evidence type="ECO:0000256" key="1">
    <source>
        <dbReference type="ARBA" id="ARBA00006445"/>
    </source>
</evidence>
<feature type="compositionally biased region" description="Polar residues" evidence="8">
    <location>
        <begin position="59"/>
        <end position="71"/>
    </location>
</feature>
<dbReference type="CDD" id="cd00200">
    <property type="entry name" value="WD40"/>
    <property type="match status" value="1"/>
</dbReference>
<organism evidence="10 11">
    <name type="scientific">Syncephalis pseudoplumigaleata</name>
    <dbReference type="NCBI Taxonomy" id="1712513"/>
    <lineage>
        <taxon>Eukaryota</taxon>
        <taxon>Fungi</taxon>
        <taxon>Fungi incertae sedis</taxon>
        <taxon>Zoopagomycota</taxon>
        <taxon>Zoopagomycotina</taxon>
        <taxon>Zoopagomycetes</taxon>
        <taxon>Zoopagales</taxon>
        <taxon>Piptocephalidaceae</taxon>
        <taxon>Syncephalis</taxon>
    </lineage>
</organism>
<dbReference type="SUPFAM" id="SSF50978">
    <property type="entry name" value="WD40 repeat-like"/>
    <property type="match status" value="1"/>
</dbReference>